<keyword evidence="8" id="KW-0472">Membrane</keyword>
<reference evidence="10 11" key="1">
    <citation type="submission" date="2020-01" db="EMBL/GenBank/DDBJ databases">
        <title>Sulfitobacter sediminilitoris sp. nov., isolated from a tidal flat.</title>
        <authorList>
            <person name="Park S."/>
            <person name="Yoon J.-H."/>
        </authorList>
    </citation>
    <scope>NUCLEOTIDE SEQUENCE [LARGE SCALE GENOMIC DNA]</scope>
    <source>
        <strain evidence="10 11">JBTF-M27</strain>
    </source>
</reference>
<evidence type="ECO:0000313" key="10">
    <source>
        <dbReference type="EMBL" id="NEK24714.1"/>
    </source>
</evidence>
<dbReference type="AlphaFoldDB" id="A0A6P0CJV3"/>
<dbReference type="PANTHER" id="PTHR43630:SF1">
    <property type="entry name" value="POLY-BETA-1,6-N-ACETYL-D-GLUCOSAMINE SYNTHASE"/>
    <property type="match status" value="1"/>
</dbReference>
<protein>
    <recommendedName>
        <fullName evidence="4">Chitooligosaccharide deacetylase</fullName>
    </recommendedName>
    <alternativeName>
        <fullName evidence="7">Nodulation protein B</fullName>
    </alternativeName>
</protein>
<dbReference type="Gene3D" id="3.20.20.80">
    <property type="entry name" value="Glycosidases"/>
    <property type="match status" value="1"/>
</dbReference>
<dbReference type="InterPro" id="IPR017853">
    <property type="entry name" value="GH"/>
</dbReference>
<keyword evidence="5" id="KW-0328">Glycosyltransferase</keyword>
<keyword evidence="11" id="KW-1185">Reference proteome</keyword>
<keyword evidence="8" id="KW-1133">Transmembrane helix</keyword>
<dbReference type="PANTHER" id="PTHR43630">
    <property type="entry name" value="POLY-BETA-1,6-N-ACETYL-D-GLUCOSAMINE SYNTHASE"/>
    <property type="match status" value="1"/>
</dbReference>
<gene>
    <name evidence="10" type="ORF">GV827_20270</name>
</gene>
<evidence type="ECO:0000256" key="3">
    <source>
        <dbReference type="ARBA" id="ARBA00010973"/>
    </source>
</evidence>
<dbReference type="SUPFAM" id="SSF88713">
    <property type="entry name" value="Glycoside hydrolase/deacetylase"/>
    <property type="match status" value="1"/>
</dbReference>
<feature type="transmembrane region" description="Helical" evidence="8">
    <location>
        <begin position="728"/>
        <end position="750"/>
    </location>
</feature>
<dbReference type="InterPro" id="IPR002509">
    <property type="entry name" value="NODB_dom"/>
</dbReference>
<comment type="function">
    <text evidence="1">Is involved in generating a small heat-stable compound (Nod), an acylated oligomer of N-acetylglucosamine, that stimulates mitosis in various plant protoplasts.</text>
</comment>
<dbReference type="InterPro" id="IPR029044">
    <property type="entry name" value="Nucleotide-diphossugar_trans"/>
</dbReference>
<dbReference type="Gene3D" id="3.20.20.370">
    <property type="entry name" value="Glycoside hydrolase/deacetylase"/>
    <property type="match status" value="1"/>
</dbReference>
<sequence length="1135" mass="124591">MKRFAFHYELLETGSAEPIVFSDPLQGRRKRLRRRFVLVVTSLLLWTFFFFVGAQTTGSDPARTMGASATALPTQKGPALAAFAQGLPEVQRSASGTCEAEAPPFAAMAAGASFSRVFAHLPVALDWAHLSLDKSCETIDVLVPDWITVTELANGFAIDLVSEDTRMPVDDYVAAAITPPELMPRIQVELWPVQSDFGTKIARDQTRRALVSDLNRALKAVGAAGACLDLDQLPRAARGEVQPLLDDVRQSLEEAGLRSCLIVSGNDATWVERDLTDGFDHVIVKLFYEPWVGSAPRPLSENTWFLERAQEAMAAIGYERLVLAIGTFGASWESGAPLPRRLSYGEALSAVTGAKAQLTFTEEVSGSFAAFRNAEGRRQKVWLQDVASAFNQLSILEQIGLANVGIWSLGQEDPGLWPLLKGQLTSARLDDPALSGVMIDTYVQYIGEGPALRVLDRAKFGFRTFEVDPVTGLVKNQLYEAYPEPYRLERYGAPAPGELVLTFDDGPHPEFTPRILDILEETGTPAAFFVLGQNVMNHPDILQRVVEAGHEVGTHSFSHPRMDQISALRTHFEHTLTDRAVAGTMGRTTRLYREPFLRSGGPISADRIEPLLTVQSRGQINYGMDVVPKDWLGLTSDEIATYVIREVEAGAGNVILLHDGGGSDRKASVEALPIIISELRGRGYSFKSIGDVMGFDEAALMPTVTGVQPIFDRISFAFASSTFNGLVLVFWVVLLIGLCRSAVILALAALRRRHRAVVGGPNPKVAVIIPAFNEEAAIGKCIESVLASDYPWLEVVVVDDGSSDKTLNEILEFKHKTNVRMISHPNQGKWSALNRAILTLDVDVAVCIDADTQVAPDAVSKLVTHFQNPRVGAVAGKIVVGNPINTLTRMQALEYVTAQNFERRAFDHINAILVVPGAIGAWRVAALHKAGLFCPETLTEDCDLTISVNRAGYRIVYDERAVAYTEVPQTIRALMTQRLRWSLGMFQSAWKHKKAILEARSVGLASIPDMLIFGYLFPLLAPIADLFVLILAYHLIAGSWSGEVGEAAPLVSSEMLWAYLALPALEFLIATFAVLTERTAKKSLILMWPFQRIFYRPLLYLTVFRALLRALSGRLAVWGKSKRHGSDLLHREKTA</sequence>
<dbReference type="Pfam" id="PF01522">
    <property type="entry name" value="Polysacc_deac_1"/>
    <property type="match status" value="1"/>
</dbReference>
<organism evidence="10 11">
    <name type="scientific">Sulfitobacter sediminilitoris</name>
    <dbReference type="NCBI Taxonomy" id="2698830"/>
    <lineage>
        <taxon>Bacteria</taxon>
        <taxon>Pseudomonadati</taxon>
        <taxon>Pseudomonadota</taxon>
        <taxon>Alphaproteobacteria</taxon>
        <taxon>Rhodobacterales</taxon>
        <taxon>Roseobacteraceae</taxon>
        <taxon>Sulfitobacter</taxon>
    </lineage>
</organism>
<feature type="transmembrane region" description="Helical" evidence="8">
    <location>
        <begin position="36"/>
        <end position="54"/>
    </location>
</feature>
<dbReference type="GO" id="GO:0005975">
    <property type="term" value="P:carbohydrate metabolic process"/>
    <property type="evidence" value="ECO:0007669"/>
    <property type="project" value="InterPro"/>
</dbReference>
<dbReference type="PROSITE" id="PS51677">
    <property type="entry name" value="NODB"/>
    <property type="match status" value="1"/>
</dbReference>
<evidence type="ECO:0000256" key="6">
    <source>
        <dbReference type="ARBA" id="ARBA00022679"/>
    </source>
</evidence>
<keyword evidence="8" id="KW-0812">Transmembrane</keyword>
<dbReference type="Pfam" id="PF13641">
    <property type="entry name" value="Glyco_tranf_2_3"/>
    <property type="match status" value="1"/>
</dbReference>
<evidence type="ECO:0000256" key="1">
    <source>
        <dbReference type="ARBA" id="ARBA00003236"/>
    </source>
</evidence>
<feature type="transmembrane region" description="Helical" evidence="8">
    <location>
        <begin position="1010"/>
        <end position="1036"/>
    </location>
</feature>
<feature type="transmembrane region" description="Helical" evidence="8">
    <location>
        <begin position="1056"/>
        <end position="1076"/>
    </location>
</feature>
<keyword evidence="6 10" id="KW-0808">Transferase</keyword>
<feature type="domain" description="NodB homology" evidence="9">
    <location>
        <begin position="497"/>
        <end position="687"/>
    </location>
</feature>
<comment type="similarity">
    <text evidence="2">Belongs to the glycosyltransferase 2 family.</text>
</comment>
<evidence type="ECO:0000259" key="9">
    <source>
        <dbReference type="PROSITE" id="PS51677"/>
    </source>
</evidence>
<dbReference type="SUPFAM" id="SSF53448">
    <property type="entry name" value="Nucleotide-diphospho-sugar transferases"/>
    <property type="match status" value="1"/>
</dbReference>
<dbReference type="CDD" id="cd06423">
    <property type="entry name" value="CESA_like"/>
    <property type="match status" value="1"/>
</dbReference>
<evidence type="ECO:0000256" key="4">
    <source>
        <dbReference type="ARBA" id="ARBA00020071"/>
    </source>
</evidence>
<evidence type="ECO:0000313" key="11">
    <source>
        <dbReference type="Proteomes" id="UP000468591"/>
    </source>
</evidence>
<comment type="caution">
    <text evidence="10">The sequence shown here is derived from an EMBL/GenBank/DDBJ whole genome shotgun (WGS) entry which is preliminary data.</text>
</comment>
<dbReference type="InterPro" id="IPR029070">
    <property type="entry name" value="Chitinase_insertion_sf"/>
</dbReference>
<accession>A0A6P0CJV3</accession>
<name>A0A6P0CJV3_9RHOB</name>
<dbReference type="SUPFAM" id="SSF51445">
    <property type="entry name" value="(Trans)glycosidases"/>
    <property type="match status" value="1"/>
</dbReference>
<evidence type="ECO:0000256" key="5">
    <source>
        <dbReference type="ARBA" id="ARBA00022676"/>
    </source>
</evidence>
<dbReference type="RefSeq" id="WP_164355639.1">
    <property type="nucleotide sequence ID" value="NZ_JAABNT010000020.1"/>
</dbReference>
<dbReference type="EMBL" id="JAABNT010000020">
    <property type="protein sequence ID" value="NEK24714.1"/>
    <property type="molecule type" value="Genomic_DNA"/>
</dbReference>
<dbReference type="Gene3D" id="3.90.550.10">
    <property type="entry name" value="Spore Coat Polysaccharide Biosynthesis Protein SpsA, Chain A"/>
    <property type="match status" value="1"/>
</dbReference>
<dbReference type="InterPro" id="IPR011330">
    <property type="entry name" value="Glyco_hydro/deAcase_b/a-brl"/>
</dbReference>
<dbReference type="Proteomes" id="UP000468591">
    <property type="component" value="Unassembled WGS sequence"/>
</dbReference>
<proteinExistence type="inferred from homology"/>
<dbReference type="GO" id="GO:0016810">
    <property type="term" value="F:hydrolase activity, acting on carbon-nitrogen (but not peptide) bonds"/>
    <property type="evidence" value="ECO:0007669"/>
    <property type="project" value="InterPro"/>
</dbReference>
<evidence type="ECO:0000256" key="8">
    <source>
        <dbReference type="SAM" id="Phobius"/>
    </source>
</evidence>
<evidence type="ECO:0000256" key="7">
    <source>
        <dbReference type="ARBA" id="ARBA00032976"/>
    </source>
</evidence>
<comment type="similarity">
    <text evidence="3">Belongs to the polysaccharide deacetylase family.</text>
</comment>
<evidence type="ECO:0000256" key="2">
    <source>
        <dbReference type="ARBA" id="ARBA00006739"/>
    </source>
</evidence>
<dbReference type="GO" id="GO:0016757">
    <property type="term" value="F:glycosyltransferase activity"/>
    <property type="evidence" value="ECO:0007669"/>
    <property type="project" value="UniProtKB-KW"/>
</dbReference>
<dbReference type="Gene3D" id="3.10.50.10">
    <property type="match status" value="1"/>
</dbReference>